<protein>
    <submittedName>
        <fullName evidence="2">Uncharacterized protein</fullName>
    </submittedName>
</protein>
<evidence type="ECO:0000256" key="1">
    <source>
        <dbReference type="SAM" id="MobiDB-lite"/>
    </source>
</evidence>
<dbReference type="AlphaFoldDB" id="A0A3P3Y0K5"/>
<feature type="region of interest" description="Disordered" evidence="1">
    <location>
        <begin position="51"/>
        <end position="79"/>
    </location>
</feature>
<organism evidence="2 3">
    <name type="scientific">Plasmodiophora brassicae</name>
    <name type="common">Clubroot disease agent</name>
    <dbReference type="NCBI Taxonomy" id="37360"/>
    <lineage>
        <taxon>Eukaryota</taxon>
        <taxon>Sar</taxon>
        <taxon>Rhizaria</taxon>
        <taxon>Endomyxa</taxon>
        <taxon>Phytomyxea</taxon>
        <taxon>Plasmodiophorida</taxon>
        <taxon>Plasmodiophoridae</taxon>
        <taxon>Plasmodiophora</taxon>
    </lineage>
</organism>
<keyword evidence="2" id="KW-0496">Mitochondrion</keyword>
<geneLocation type="mitochondrion" evidence="2"/>
<accession>A0A3P3Y0K5</accession>
<name>A0A3P3Y0K5_PLABS</name>
<evidence type="ECO:0000313" key="2">
    <source>
        <dbReference type="EMBL" id="SPQ93716.1"/>
    </source>
</evidence>
<evidence type="ECO:0000313" key="3">
    <source>
        <dbReference type="Proteomes" id="UP000290189"/>
    </source>
</evidence>
<feature type="compositionally biased region" description="Polar residues" evidence="1">
    <location>
        <begin position="54"/>
        <end position="66"/>
    </location>
</feature>
<gene>
    <name evidence="2" type="ORF">PLBR_LOCUS931</name>
</gene>
<reference evidence="2 3" key="1">
    <citation type="submission" date="2018-03" db="EMBL/GenBank/DDBJ databases">
        <authorList>
            <person name="Fogelqvist J."/>
        </authorList>
    </citation>
    <scope>NUCLEOTIDE SEQUENCE [LARGE SCALE GENOMIC DNA]</scope>
</reference>
<sequence length="149" mass="16638">MRRRRRLLASHERIRQQLQGAHDSSTDTENALVIQSGALRCTQDHVRWVEAETPASTSQASLSTAVVSDGDTEDDDDGTRTDDVWVRFLIGRARSALSKPNLPEHVRHHLQTLLATRTDPFRLRLCCLDIESGRIPSIKLDASSRTGLA</sequence>
<proteinExistence type="predicted"/>
<dbReference type="EMBL" id="OVEO01000001">
    <property type="protein sequence ID" value="SPQ93716.1"/>
    <property type="molecule type" value="Genomic_DNA"/>
</dbReference>
<dbReference type="Proteomes" id="UP000290189">
    <property type="component" value="Unassembled WGS sequence"/>
</dbReference>